<dbReference type="SUPFAM" id="SSF53335">
    <property type="entry name" value="S-adenosyl-L-methionine-dependent methyltransferases"/>
    <property type="match status" value="1"/>
</dbReference>
<dbReference type="EMBL" id="LAZR01012740">
    <property type="protein sequence ID" value="KKM25330.1"/>
    <property type="molecule type" value="Genomic_DNA"/>
</dbReference>
<dbReference type="PANTHER" id="PTHR43591:SF24">
    <property type="entry name" value="2-METHOXY-6-POLYPRENYL-1,4-BENZOQUINOL METHYLASE, MITOCHONDRIAL"/>
    <property type="match status" value="1"/>
</dbReference>
<dbReference type="Gene3D" id="3.40.50.150">
    <property type="entry name" value="Vaccinia Virus protein VP39"/>
    <property type="match status" value="1"/>
</dbReference>
<organism evidence="2">
    <name type="scientific">marine sediment metagenome</name>
    <dbReference type="NCBI Taxonomy" id="412755"/>
    <lineage>
        <taxon>unclassified sequences</taxon>
        <taxon>metagenomes</taxon>
        <taxon>ecological metagenomes</taxon>
    </lineage>
</organism>
<comment type="caution">
    <text evidence="2">The sequence shown here is derived from an EMBL/GenBank/DDBJ whole genome shotgun (WGS) entry which is preliminary data.</text>
</comment>
<sequence length="242" mass="26558">MVSLGSGQTVVDLGCGTGVVTRLMLSNVNGLVVVAADPSAEMLEEAKTNLSDVAAKVIFVRAGAENLSKCLPTKVDAVVFCNAIHLISDKALVMSEISKVLGPGRRFAFNTAFFEGAMPAPTHVFYKKLMLKTFRILRRDYGLKHQRREKTEARQFLTPGEYQELLIRYNFRILHQEVVEMRMPLEAVEALLEFDGFIEGALPGIPTALGSVALKAAAAESFDDLSMQWLPRNSLQIVAEKG</sequence>
<dbReference type="PANTHER" id="PTHR43591">
    <property type="entry name" value="METHYLTRANSFERASE"/>
    <property type="match status" value="1"/>
</dbReference>
<feature type="domain" description="Methyltransferase" evidence="1">
    <location>
        <begin position="10"/>
        <end position="104"/>
    </location>
</feature>
<dbReference type="AlphaFoldDB" id="A0A0F9LCU4"/>
<proteinExistence type="predicted"/>
<reference evidence="2" key="1">
    <citation type="journal article" date="2015" name="Nature">
        <title>Complex archaea that bridge the gap between prokaryotes and eukaryotes.</title>
        <authorList>
            <person name="Spang A."/>
            <person name="Saw J.H."/>
            <person name="Jorgensen S.L."/>
            <person name="Zaremba-Niedzwiedzka K."/>
            <person name="Martijn J."/>
            <person name="Lind A.E."/>
            <person name="van Eijk R."/>
            <person name="Schleper C."/>
            <person name="Guy L."/>
            <person name="Ettema T.J."/>
        </authorList>
    </citation>
    <scope>NUCLEOTIDE SEQUENCE</scope>
</reference>
<dbReference type="Pfam" id="PF13649">
    <property type="entry name" value="Methyltransf_25"/>
    <property type="match status" value="1"/>
</dbReference>
<dbReference type="GO" id="GO:0008168">
    <property type="term" value="F:methyltransferase activity"/>
    <property type="evidence" value="ECO:0007669"/>
    <property type="project" value="TreeGrafter"/>
</dbReference>
<accession>A0A0F9LCU4</accession>
<protein>
    <recommendedName>
        <fullName evidence="1">Methyltransferase domain-containing protein</fullName>
    </recommendedName>
</protein>
<evidence type="ECO:0000313" key="2">
    <source>
        <dbReference type="EMBL" id="KKM25330.1"/>
    </source>
</evidence>
<gene>
    <name evidence="2" type="ORF">LCGC14_1596090</name>
</gene>
<dbReference type="CDD" id="cd02440">
    <property type="entry name" value="AdoMet_MTases"/>
    <property type="match status" value="1"/>
</dbReference>
<dbReference type="InterPro" id="IPR029063">
    <property type="entry name" value="SAM-dependent_MTases_sf"/>
</dbReference>
<dbReference type="InterPro" id="IPR041698">
    <property type="entry name" value="Methyltransf_25"/>
</dbReference>
<name>A0A0F9LCU4_9ZZZZ</name>
<evidence type="ECO:0000259" key="1">
    <source>
        <dbReference type="Pfam" id="PF13649"/>
    </source>
</evidence>